<organism evidence="2 3">
    <name type="scientific">Caenorhabditis elegans</name>
    <dbReference type="NCBI Taxonomy" id="6239"/>
    <lineage>
        <taxon>Eukaryota</taxon>
        <taxon>Metazoa</taxon>
        <taxon>Ecdysozoa</taxon>
        <taxon>Nematoda</taxon>
        <taxon>Chromadorea</taxon>
        <taxon>Rhabditida</taxon>
        <taxon>Rhabditina</taxon>
        <taxon>Rhabditomorpha</taxon>
        <taxon>Rhabditoidea</taxon>
        <taxon>Rhabditidae</taxon>
        <taxon>Peloderinae</taxon>
        <taxon>Caenorhabditis</taxon>
    </lineage>
</organism>
<dbReference type="WormBase" id="F53F4.4b">
    <property type="protein sequence ID" value="CE44787"/>
    <property type="gene ID" value="WBGene00009988"/>
</dbReference>
<evidence type="ECO:0000313" key="2">
    <source>
        <dbReference type="EMBL" id="CAZ39164.2"/>
    </source>
</evidence>
<evidence type="ECO:0000313" key="3">
    <source>
        <dbReference type="Proteomes" id="UP000001940"/>
    </source>
</evidence>
<reference evidence="2 3" key="1">
    <citation type="journal article" date="1998" name="Science">
        <title>Genome sequence of the nematode C. elegans: a platform for investigating biology.</title>
        <authorList>
            <consortium name="The C. elegans sequencing consortium"/>
            <person name="Sulson J.E."/>
            <person name="Waterston R."/>
        </authorList>
    </citation>
    <scope>NUCLEOTIDE SEQUENCE [LARGE SCALE GENOMIC DNA]</scope>
    <source>
        <strain evidence="2 3">Bristol N2</strain>
    </source>
</reference>
<evidence type="ECO:0000256" key="1">
    <source>
        <dbReference type="SAM" id="SignalP"/>
    </source>
</evidence>
<keyword evidence="3" id="KW-1185">Reference proteome</keyword>
<sequence length="93" mass="11065">MLILFFFIFLNVLAAEDLIPTSQCPDNPTFCMLDLLKTWEELRLPETNATNILLPVCFVNLFSRLYHSYHSYQFLRISRKYWFPNKLSSVARK</sequence>
<dbReference type="RefSeq" id="NP_001256530.1">
    <property type="nucleotide sequence ID" value="NM_001269601.1"/>
</dbReference>
<dbReference type="Bgee" id="WBGene00009988">
    <property type="expression patterns" value="Expressed in larva and 2 other cell types or tissues"/>
</dbReference>
<dbReference type="EMBL" id="BX284605">
    <property type="protein sequence ID" value="CAZ39164.2"/>
    <property type="molecule type" value="Genomic_DNA"/>
</dbReference>
<dbReference type="GeneID" id="186177"/>
<dbReference type="HOGENOM" id="CLU_2401636_0_0_1"/>
<evidence type="ECO:0000313" key="4">
    <source>
        <dbReference type="WormBase" id="F53F4.4b"/>
    </source>
</evidence>
<dbReference type="AGR" id="WB:WBGene00009988"/>
<protein>
    <submittedName>
        <fullName evidence="2">Secreted protein</fullName>
    </submittedName>
</protein>
<dbReference type="ExpressionAtlas" id="C6KRL9">
    <property type="expression patterns" value="baseline"/>
</dbReference>
<dbReference type="OrthoDB" id="5871362at2759"/>
<keyword evidence="1" id="KW-0732">Signal</keyword>
<accession>C6KRL9</accession>
<gene>
    <name evidence="2" type="ORF">CELE_F53F4.4</name>
    <name evidence="2 4" type="ORF">F53F4.4</name>
</gene>
<feature type="chain" id="PRO_5013197927" evidence="1">
    <location>
        <begin position="16"/>
        <end position="93"/>
    </location>
</feature>
<feature type="signal peptide" evidence="1">
    <location>
        <begin position="1"/>
        <end position="15"/>
    </location>
</feature>
<dbReference type="AlphaFoldDB" id="C6KRL9"/>
<name>C6KRL9_CAEEL</name>
<proteinExistence type="predicted"/>
<dbReference type="Proteomes" id="UP000001940">
    <property type="component" value="Chromosome V"/>
</dbReference>
<dbReference type="CTD" id="186177"/>